<gene>
    <name evidence="2" type="ORF">MCHLO_08641</name>
</gene>
<feature type="compositionally biased region" description="Low complexity" evidence="1">
    <location>
        <begin position="75"/>
        <end position="96"/>
    </location>
</feature>
<accession>A0ABQ0LKE6</accession>
<evidence type="ECO:0008006" key="4">
    <source>
        <dbReference type="Google" id="ProtNLM"/>
    </source>
</evidence>
<feature type="compositionally biased region" description="Basic and acidic residues" evidence="1">
    <location>
        <begin position="15"/>
        <end position="26"/>
    </location>
</feature>
<dbReference type="Proteomes" id="UP000815677">
    <property type="component" value="Unassembled WGS sequence"/>
</dbReference>
<protein>
    <recommendedName>
        <fullName evidence="4">BTB domain-containing protein</fullName>
    </recommendedName>
</protein>
<proteinExistence type="predicted"/>
<name>A0ABQ0LKE6_MYCCL</name>
<evidence type="ECO:0000256" key="1">
    <source>
        <dbReference type="SAM" id="MobiDB-lite"/>
    </source>
</evidence>
<feature type="region of interest" description="Disordered" evidence="1">
    <location>
        <begin position="1"/>
        <end position="102"/>
    </location>
</feature>
<organism evidence="2 3">
    <name type="scientific">Mycena chlorophos</name>
    <name type="common">Agaric fungus</name>
    <name type="synonym">Agaricus chlorophos</name>
    <dbReference type="NCBI Taxonomy" id="658473"/>
    <lineage>
        <taxon>Eukaryota</taxon>
        <taxon>Fungi</taxon>
        <taxon>Dikarya</taxon>
        <taxon>Basidiomycota</taxon>
        <taxon>Agaricomycotina</taxon>
        <taxon>Agaricomycetes</taxon>
        <taxon>Agaricomycetidae</taxon>
        <taxon>Agaricales</taxon>
        <taxon>Marasmiineae</taxon>
        <taxon>Mycenaceae</taxon>
        <taxon>Mycena</taxon>
    </lineage>
</organism>
<evidence type="ECO:0000313" key="3">
    <source>
        <dbReference type="Proteomes" id="UP000815677"/>
    </source>
</evidence>
<feature type="compositionally biased region" description="Low complexity" evidence="1">
    <location>
        <begin position="203"/>
        <end position="224"/>
    </location>
</feature>
<evidence type="ECO:0000313" key="2">
    <source>
        <dbReference type="EMBL" id="GAT51507.1"/>
    </source>
</evidence>
<reference evidence="2" key="1">
    <citation type="submission" date="2014-09" db="EMBL/GenBank/DDBJ databases">
        <title>Genome sequence of the luminous mushroom Mycena chlorophos for searching fungal bioluminescence genes.</title>
        <authorList>
            <person name="Tanaka Y."/>
            <person name="Kasuga D."/>
            <person name="Oba Y."/>
            <person name="Hase S."/>
            <person name="Sato K."/>
            <person name="Oba Y."/>
            <person name="Sakakibara Y."/>
        </authorList>
    </citation>
    <scope>NUCLEOTIDE SEQUENCE</scope>
</reference>
<dbReference type="EMBL" id="DF847217">
    <property type="protein sequence ID" value="GAT51507.1"/>
    <property type="molecule type" value="Genomic_DNA"/>
</dbReference>
<feature type="compositionally biased region" description="Basic residues" evidence="1">
    <location>
        <begin position="139"/>
        <end position="156"/>
    </location>
</feature>
<sequence>MFVASLEQGPAKPATPDRDLEPERGRSLSRRSSRHSSDSSSGVLVAASKSPTNERRAPSASPPGYKSQPEPAVMSRSPSRSRSRAASVETPPLALVPMPPRPHGFLDFEDLCVYPSHRSSKSRSRSRTPPLHVMTHSSSSRHRRSSSSRSPSRSRSRPIMWTADPRPIITIPQSRSNSRSRPSLRRSPTRIIFERSSSRRSRSCSPSWSRSGPDHVPPAVVTAEPPRPPPRSRSRSPRRTPPVVITVPPSLPPVITPRCASPSPPRQRGGSRRRNRSRSPPVVVVVQQPPYEPIRSPLKEFYPTNISPLPSPRVVPAHHDIGSHAPTIVPAPVADGTEQYMTGRIGSPRSSSPYGPPFWMGPEYAVRRRSPSLSSEPNRGSVYYSEILPSRTQTSGPRHPRFWFEDGNLSFSVEGYQYNVHRYLFPDFDASFYQNHPKDALDRFLSVLYPNDYLSHECKTTSEWTSVLEIAHPRHPKVARLAIHQLSSSSGELSLSPVEKLRLAQKCGIDAWIPPAFHQLVLRTLRGEPLDVEEGRKVGVDVVVRIGMVVNAVMRDLVAYLDEGKVGALVERQVAEMRVRK</sequence>
<keyword evidence="3" id="KW-1185">Reference proteome</keyword>
<feature type="region of interest" description="Disordered" evidence="1">
    <location>
        <begin position="116"/>
        <end position="281"/>
    </location>
</feature>
<feature type="compositionally biased region" description="Low complexity" evidence="1">
    <location>
        <begin position="172"/>
        <end position="181"/>
    </location>
</feature>